<feature type="transmembrane region" description="Helical" evidence="9">
    <location>
        <begin position="168"/>
        <end position="191"/>
    </location>
</feature>
<keyword evidence="11" id="KW-1185">Reference proteome</keyword>
<dbReference type="InterPro" id="IPR018490">
    <property type="entry name" value="cNMP-bd_dom_sf"/>
</dbReference>
<keyword evidence="7" id="KW-0813">Transport</keyword>
<reference evidence="11" key="1">
    <citation type="journal article" date="2014" name="Nat. Commun.">
        <title>The emerging biofuel crop Camelina sativa retains a highly undifferentiated hexaploid genome structure.</title>
        <authorList>
            <person name="Kagale S."/>
            <person name="Koh C."/>
            <person name="Nixon J."/>
            <person name="Bollina V."/>
            <person name="Clarke W.E."/>
            <person name="Tuteja R."/>
            <person name="Spillane C."/>
            <person name="Robinson S.J."/>
            <person name="Links M.G."/>
            <person name="Clarke C."/>
            <person name="Higgins E.E."/>
            <person name="Huebert T."/>
            <person name="Sharpe A.G."/>
            <person name="Parkin I.A."/>
        </authorList>
    </citation>
    <scope>NUCLEOTIDE SEQUENCE [LARGE SCALE GENOMIC DNA]</scope>
    <source>
        <strain evidence="11">cv. DH55</strain>
    </source>
</reference>
<keyword evidence="7" id="KW-1071">Ligand-gated ion channel</keyword>
<dbReference type="InterPro" id="IPR005821">
    <property type="entry name" value="Ion_trans_dom"/>
</dbReference>
<evidence type="ECO:0000259" key="10">
    <source>
        <dbReference type="Pfam" id="PF00520"/>
    </source>
</evidence>
<evidence type="ECO:0000256" key="5">
    <source>
        <dbReference type="ARBA" id="ARBA00023136"/>
    </source>
</evidence>
<evidence type="ECO:0000256" key="7">
    <source>
        <dbReference type="ARBA" id="ARBA00023286"/>
    </source>
</evidence>
<evidence type="ECO:0000256" key="9">
    <source>
        <dbReference type="SAM" id="Phobius"/>
    </source>
</evidence>
<protein>
    <submittedName>
        <fullName evidence="12">Probable cyclic nucleotide-gated ion channel 12</fullName>
    </submittedName>
</protein>
<reference evidence="12" key="2">
    <citation type="submission" date="2025-08" db="UniProtKB">
        <authorList>
            <consortium name="RefSeq"/>
        </authorList>
    </citation>
    <scope>IDENTIFICATION</scope>
    <source>
        <tissue evidence="12">Leaf</tissue>
    </source>
</reference>
<dbReference type="Pfam" id="PF00520">
    <property type="entry name" value="Ion_trans"/>
    <property type="match status" value="1"/>
</dbReference>
<name>A0ABM0Z2N5_CAMSA</name>
<feature type="transmembrane region" description="Helical" evidence="9">
    <location>
        <begin position="67"/>
        <end position="86"/>
    </location>
</feature>
<gene>
    <name evidence="12" type="primary">LOC104785960</name>
</gene>
<dbReference type="GeneID" id="104785960"/>
<evidence type="ECO:0000256" key="8">
    <source>
        <dbReference type="ARBA" id="ARBA00023303"/>
    </source>
</evidence>
<evidence type="ECO:0000256" key="2">
    <source>
        <dbReference type="ARBA" id="ARBA00022566"/>
    </source>
</evidence>
<dbReference type="PANTHER" id="PTHR45651:SF37">
    <property type="entry name" value="CYCLIC NUCLEOTIDE-GATED ION CHANNEL 11"/>
    <property type="match status" value="1"/>
</dbReference>
<keyword evidence="7" id="KW-0406">Ion transport</keyword>
<sequence>MNIEMPSYARSGTGNGLKKRTLESWRKFFLAVCGVALAIDPFFLFIPEIDYLNSCIGYDETLRTNVCFFRILIDALYIYIIFFSQTSSLRGKMSGRKTLFYVIVDIVSLLPIPVVMVLLVRTEWSSNLVTNRILKWTIVVQYIPRIIRIYPVYKAVTKTTVGIAESKWIGALLNLSLFLLCSYVFGAFWYVTAIEKRSICWHKFWMNTTRPTMPGNLTELFCAHLVGRKSNREFLNNSCLVKESADIPKPSKYLAGIVNKTIYDHGMYGEVLKSEVGSRNLRDFPKKFFYCFWWGLRNLSTFGENLKPGNSATDIFLAIIICACGLFLVAVLIGNVQKYLLTSTVRADEMNERKKDIETWMTFRQLPEELKKRIKENEKTLWKNYRGTDEESLLRRFPEDLRRETQTYLDEHSA</sequence>
<feature type="transmembrane region" description="Helical" evidence="9">
    <location>
        <begin position="28"/>
        <end position="47"/>
    </location>
</feature>
<keyword evidence="8" id="KW-0407">Ion channel</keyword>
<dbReference type="Gene3D" id="1.10.287.630">
    <property type="entry name" value="Helix hairpin bin"/>
    <property type="match status" value="1"/>
</dbReference>
<dbReference type="Gene3D" id="1.10.287.70">
    <property type="match status" value="1"/>
</dbReference>
<evidence type="ECO:0000256" key="4">
    <source>
        <dbReference type="ARBA" id="ARBA00022989"/>
    </source>
</evidence>
<evidence type="ECO:0000256" key="1">
    <source>
        <dbReference type="ARBA" id="ARBA00004141"/>
    </source>
</evidence>
<organism evidence="11 12">
    <name type="scientific">Camelina sativa</name>
    <name type="common">False flax</name>
    <name type="synonym">Myagrum sativum</name>
    <dbReference type="NCBI Taxonomy" id="90675"/>
    <lineage>
        <taxon>Eukaryota</taxon>
        <taxon>Viridiplantae</taxon>
        <taxon>Streptophyta</taxon>
        <taxon>Embryophyta</taxon>
        <taxon>Tracheophyta</taxon>
        <taxon>Spermatophyta</taxon>
        <taxon>Magnoliopsida</taxon>
        <taxon>eudicotyledons</taxon>
        <taxon>Gunneridae</taxon>
        <taxon>Pentapetalae</taxon>
        <taxon>rosids</taxon>
        <taxon>malvids</taxon>
        <taxon>Brassicales</taxon>
        <taxon>Brassicaceae</taxon>
        <taxon>Camelineae</taxon>
        <taxon>Camelina</taxon>
    </lineage>
</organism>
<keyword evidence="3 9" id="KW-0812">Transmembrane</keyword>
<keyword evidence="4 9" id="KW-1133">Transmembrane helix</keyword>
<feature type="domain" description="Ion transport" evidence="10">
    <location>
        <begin position="102"/>
        <end position="338"/>
    </location>
</feature>
<keyword evidence="5 9" id="KW-0472">Membrane</keyword>
<keyword evidence="2" id="KW-0547">Nucleotide-binding</keyword>
<dbReference type="Proteomes" id="UP000694864">
    <property type="component" value="Chromosome 5"/>
</dbReference>
<dbReference type="SUPFAM" id="SSF51206">
    <property type="entry name" value="cAMP-binding domain-like"/>
    <property type="match status" value="1"/>
</dbReference>
<keyword evidence="6" id="KW-0114">cAMP</keyword>
<keyword evidence="2" id="KW-0116">cAMP-binding</keyword>
<evidence type="ECO:0000256" key="3">
    <source>
        <dbReference type="ARBA" id="ARBA00022692"/>
    </source>
</evidence>
<evidence type="ECO:0000313" key="11">
    <source>
        <dbReference type="Proteomes" id="UP000694864"/>
    </source>
</evidence>
<dbReference type="RefSeq" id="XP_010509561.1">
    <property type="nucleotide sequence ID" value="XM_010511259.2"/>
</dbReference>
<dbReference type="SUPFAM" id="SSF81324">
    <property type="entry name" value="Voltage-gated potassium channels"/>
    <property type="match status" value="1"/>
</dbReference>
<comment type="subcellular location">
    <subcellularLocation>
        <location evidence="1">Membrane</location>
        <topology evidence="1">Multi-pass membrane protein</topology>
    </subcellularLocation>
</comment>
<feature type="transmembrane region" description="Helical" evidence="9">
    <location>
        <begin position="98"/>
        <end position="120"/>
    </location>
</feature>
<proteinExistence type="predicted"/>
<dbReference type="PANTHER" id="PTHR45651">
    <property type="entry name" value="CYCLIC NUCLEOTIDE-GATED ION CHANNEL 15-RELATED-RELATED"/>
    <property type="match status" value="1"/>
</dbReference>
<accession>A0ABM0Z2N5</accession>
<evidence type="ECO:0000256" key="6">
    <source>
        <dbReference type="ARBA" id="ARBA00023149"/>
    </source>
</evidence>
<feature type="transmembrane region" description="Helical" evidence="9">
    <location>
        <begin position="315"/>
        <end position="336"/>
    </location>
</feature>
<evidence type="ECO:0000313" key="12">
    <source>
        <dbReference type="RefSeq" id="XP_010509561.1"/>
    </source>
</evidence>